<dbReference type="Pfam" id="PF08279">
    <property type="entry name" value="HTH_11"/>
    <property type="match status" value="1"/>
</dbReference>
<sequence>MTTDLAQSVIHLLQDQQGFLTSNELARELKVSSKTIQRVVSRINTAYGNNIITSEKGRGYKLDYERFLLSKLSGKSSADHSLPAERQKKMLKRLLLAAPSELKVAQLAEDFYVSESVIQSDISSLESWLQRYDLSVKRINRTLHIQGEEKDIRDALMEAILGLSKDTTMNFQAMTQGLAEHDTTFALKQVDVVSQVLKADLPYPYDVNLFSHIYVLINRIRKFVKLPIEDEDITRLKAKVHNYPDLYSVSEIVKHNLENYLGEPVAENEVYYLFQYLISARFTGSDFKTKAGTSAYTFAEALIDKVAKDIQLPDNTGAMVEELVPHVAPMLNRLENNIRLPNALLKEIQDEYPRVYQSVLLATASLAKAYHLPEISADEVGFLSLYIAKYMESSKRPKKALVICTTGLGSSELISAKIRKDLPDLEILDIISNLNLEKALARHPDVDILISTINLPKQKHIPQVLVSAMFTVQDKNKVEEALRRRQDD</sequence>
<dbReference type="SUPFAM" id="SSF52794">
    <property type="entry name" value="PTS system IIB component-like"/>
    <property type="match status" value="1"/>
</dbReference>
<evidence type="ECO:0000313" key="9">
    <source>
        <dbReference type="EMBL" id="THC81190.1"/>
    </source>
</evidence>
<dbReference type="PROSITE" id="PS51372">
    <property type="entry name" value="PRD_2"/>
    <property type="match status" value="2"/>
</dbReference>
<dbReference type="Proteomes" id="UP000552935">
    <property type="component" value="Unassembled WGS sequence"/>
</dbReference>
<dbReference type="GO" id="GO:0006355">
    <property type="term" value="P:regulation of DNA-templated transcription"/>
    <property type="evidence" value="ECO:0007669"/>
    <property type="project" value="InterPro"/>
</dbReference>
<accession>A0A508YYH7</accession>
<keyword evidence="1" id="KW-0808">Transferase</keyword>
<evidence type="ECO:0000313" key="11">
    <source>
        <dbReference type="Proteomes" id="UP000552935"/>
    </source>
</evidence>
<reference evidence="9 10" key="1">
    <citation type="submission" date="2019-04" db="EMBL/GenBank/DDBJ databases">
        <title>Genome Announcement to Ensure Probiotic Safety of Lactobacillus rhamnosus UBLR-58.</title>
        <authorList>
            <person name="Sulthana A."/>
            <person name="Lakshmi S.G."/>
            <person name="Madempudi R.S."/>
        </authorList>
    </citation>
    <scope>NUCLEOTIDE SEQUENCE [LARGE SCALE GENOMIC DNA]</scope>
    <source>
        <strain evidence="9 10">UBLR-58</strain>
    </source>
</reference>
<dbReference type="Gene3D" id="1.10.1790.10">
    <property type="entry name" value="PRD domain"/>
    <property type="match status" value="2"/>
</dbReference>
<gene>
    <name evidence="9" type="ORF">E6L36_12955</name>
    <name evidence="8" type="ORF">H0N82_05840</name>
</gene>
<dbReference type="InterPro" id="IPR036390">
    <property type="entry name" value="WH_DNA-bd_sf"/>
</dbReference>
<organism evidence="8 11">
    <name type="scientific">Lacticaseibacillus rhamnosus</name>
    <name type="common">Lactobacillus rhamnosus</name>
    <dbReference type="NCBI Taxonomy" id="47715"/>
    <lineage>
        <taxon>Bacteria</taxon>
        <taxon>Bacillati</taxon>
        <taxon>Bacillota</taxon>
        <taxon>Bacilli</taxon>
        <taxon>Lactobacillales</taxon>
        <taxon>Lactobacillaceae</taxon>
        <taxon>Lacticaseibacillus</taxon>
    </lineage>
</organism>
<dbReference type="PANTHER" id="PTHR30185:SF18">
    <property type="entry name" value="TRANSCRIPTIONAL REGULATOR MTLR"/>
    <property type="match status" value="1"/>
</dbReference>
<keyword evidence="5" id="KW-0804">Transcription</keyword>
<evidence type="ECO:0000259" key="7">
    <source>
        <dbReference type="PROSITE" id="PS51372"/>
    </source>
</evidence>
<keyword evidence="2" id="KW-0677">Repeat</keyword>
<proteinExistence type="predicted"/>
<dbReference type="Proteomes" id="UP000307517">
    <property type="component" value="Unassembled WGS sequence"/>
</dbReference>
<dbReference type="InterPro" id="IPR050661">
    <property type="entry name" value="BglG_antiterminators"/>
</dbReference>
<dbReference type="SUPFAM" id="SSF46785">
    <property type="entry name" value="Winged helix' DNA-binding domain"/>
    <property type="match status" value="1"/>
</dbReference>
<dbReference type="PROSITE" id="PS51099">
    <property type="entry name" value="PTS_EIIB_TYPE_2"/>
    <property type="match status" value="1"/>
</dbReference>
<evidence type="ECO:0000256" key="1">
    <source>
        <dbReference type="ARBA" id="ARBA00022679"/>
    </source>
</evidence>
<evidence type="ECO:0000259" key="6">
    <source>
        <dbReference type="PROSITE" id="PS51099"/>
    </source>
</evidence>
<dbReference type="Gene3D" id="3.40.50.2300">
    <property type="match status" value="1"/>
</dbReference>
<dbReference type="AlphaFoldDB" id="A0A508YYH7"/>
<comment type="caution">
    <text evidence="8">The sequence shown here is derived from an EMBL/GenBank/DDBJ whole genome shotgun (WGS) entry which is preliminary data.</text>
</comment>
<dbReference type="Pfam" id="PF05043">
    <property type="entry name" value="Mga"/>
    <property type="match status" value="1"/>
</dbReference>
<dbReference type="RefSeq" id="WP_005691534.1">
    <property type="nucleotide sequence ID" value="NZ_CABFNI010000015.1"/>
</dbReference>
<keyword evidence="3" id="KW-0805">Transcription regulation</keyword>
<dbReference type="PANTHER" id="PTHR30185">
    <property type="entry name" value="CRYPTIC BETA-GLUCOSIDE BGL OPERON ANTITERMINATOR"/>
    <property type="match status" value="1"/>
</dbReference>
<reference evidence="8 11" key="2">
    <citation type="submission" date="2020-07" db="EMBL/GenBank/DDBJ databases">
        <title>Organ Donor 1.</title>
        <authorList>
            <person name="Marsh A.J."/>
            <person name="Azcarate-Peril M.A."/>
        </authorList>
    </citation>
    <scope>NUCLEOTIDE SEQUENCE [LARGE SCALE GENOMIC DNA]</scope>
    <source>
        <strain evidence="8 11">AMC0712</strain>
    </source>
</reference>
<dbReference type="EMBL" id="JACCKI010000003">
    <property type="protein sequence ID" value="NZA04637.1"/>
    <property type="molecule type" value="Genomic_DNA"/>
</dbReference>
<keyword evidence="4" id="KW-0010">Activator</keyword>
<evidence type="ECO:0000256" key="3">
    <source>
        <dbReference type="ARBA" id="ARBA00023015"/>
    </source>
</evidence>
<feature type="domain" description="PTS EIIB type-2" evidence="6">
    <location>
        <begin position="398"/>
        <end position="488"/>
    </location>
</feature>
<dbReference type="InterPro" id="IPR013011">
    <property type="entry name" value="PTS_EIIB_2"/>
</dbReference>
<evidence type="ECO:0000256" key="2">
    <source>
        <dbReference type="ARBA" id="ARBA00022737"/>
    </source>
</evidence>
<dbReference type="SUPFAM" id="SSF63520">
    <property type="entry name" value="PTS-regulatory domain, PRD"/>
    <property type="match status" value="2"/>
</dbReference>
<dbReference type="InterPro" id="IPR036095">
    <property type="entry name" value="PTS_EIIB-like_sf"/>
</dbReference>
<dbReference type="InterPro" id="IPR007737">
    <property type="entry name" value="Mga_HTH"/>
</dbReference>
<feature type="domain" description="PRD" evidence="7">
    <location>
        <begin position="290"/>
        <end position="397"/>
    </location>
</feature>
<dbReference type="Gene3D" id="1.10.10.10">
    <property type="entry name" value="Winged helix-like DNA-binding domain superfamily/Winged helix DNA-binding domain"/>
    <property type="match status" value="2"/>
</dbReference>
<name>A0A508YYH7_LACRH</name>
<dbReference type="GO" id="GO:0009401">
    <property type="term" value="P:phosphoenolpyruvate-dependent sugar phosphotransferase system"/>
    <property type="evidence" value="ECO:0007669"/>
    <property type="project" value="InterPro"/>
</dbReference>
<evidence type="ECO:0000256" key="4">
    <source>
        <dbReference type="ARBA" id="ARBA00023159"/>
    </source>
</evidence>
<dbReference type="Pfam" id="PF00874">
    <property type="entry name" value="PRD"/>
    <property type="match status" value="2"/>
</dbReference>
<dbReference type="InterPro" id="IPR013196">
    <property type="entry name" value="HTH_11"/>
</dbReference>
<dbReference type="InterPro" id="IPR036634">
    <property type="entry name" value="PRD_sf"/>
</dbReference>
<evidence type="ECO:0000313" key="10">
    <source>
        <dbReference type="Proteomes" id="UP000307517"/>
    </source>
</evidence>
<evidence type="ECO:0000313" key="8">
    <source>
        <dbReference type="EMBL" id="NZA04637.1"/>
    </source>
</evidence>
<evidence type="ECO:0000256" key="5">
    <source>
        <dbReference type="ARBA" id="ARBA00023163"/>
    </source>
</evidence>
<protein>
    <submittedName>
        <fullName evidence="8">Transcription antiterminator</fullName>
    </submittedName>
</protein>
<dbReference type="GO" id="GO:0008982">
    <property type="term" value="F:protein-N(PI)-phosphohistidine-sugar phosphotransferase activity"/>
    <property type="evidence" value="ECO:0007669"/>
    <property type="project" value="InterPro"/>
</dbReference>
<dbReference type="InterPro" id="IPR036388">
    <property type="entry name" value="WH-like_DNA-bd_sf"/>
</dbReference>
<dbReference type="EMBL" id="SSHM01000001">
    <property type="protein sequence ID" value="THC81190.1"/>
    <property type="molecule type" value="Genomic_DNA"/>
</dbReference>
<feature type="domain" description="PRD" evidence="7">
    <location>
        <begin position="177"/>
        <end position="287"/>
    </location>
</feature>
<dbReference type="InterPro" id="IPR011608">
    <property type="entry name" value="PRD"/>
</dbReference>
<dbReference type="CDD" id="cd05568">
    <property type="entry name" value="PTS_IIB_bgl_like"/>
    <property type="match status" value="1"/>
</dbReference>